<dbReference type="EMBL" id="KV745695">
    <property type="protein sequence ID" value="OCK73651.1"/>
    <property type="molecule type" value="Genomic_DNA"/>
</dbReference>
<dbReference type="Proteomes" id="UP000250266">
    <property type="component" value="Unassembled WGS sequence"/>
</dbReference>
<protein>
    <submittedName>
        <fullName evidence="1">Uncharacterized protein</fullName>
    </submittedName>
</protein>
<proteinExistence type="predicted"/>
<accession>A0A8E2DXM9</accession>
<evidence type="ECO:0000313" key="2">
    <source>
        <dbReference type="Proteomes" id="UP000250266"/>
    </source>
</evidence>
<keyword evidence="2" id="KW-1185">Reference proteome</keyword>
<evidence type="ECO:0000313" key="1">
    <source>
        <dbReference type="EMBL" id="OCK73651.1"/>
    </source>
</evidence>
<organism evidence="1 2">
    <name type="scientific">Lepidopterella palustris CBS 459.81</name>
    <dbReference type="NCBI Taxonomy" id="1314670"/>
    <lineage>
        <taxon>Eukaryota</taxon>
        <taxon>Fungi</taxon>
        <taxon>Dikarya</taxon>
        <taxon>Ascomycota</taxon>
        <taxon>Pezizomycotina</taxon>
        <taxon>Dothideomycetes</taxon>
        <taxon>Pleosporomycetidae</taxon>
        <taxon>Mytilinidiales</taxon>
        <taxon>Argynnaceae</taxon>
        <taxon>Lepidopterella</taxon>
    </lineage>
</organism>
<reference evidence="1 2" key="1">
    <citation type="journal article" date="2016" name="Nat. Commun.">
        <title>Ectomycorrhizal ecology is imprinted in the genome of the dominant symbiotic fungus Cenococcum geophilum.</title>
        <authorList>
            <consortium name="DOE Joint Genome Institute"/>
            <person name="Peter M."/>
            <person name="Kohler A."/>
            <person name="Ohm R.A."/>
            <person name="Kuo A."/>
            <person name="Krutzmann J."/>
            <person name="Morin E."/>
            <person name="Arend M."/>
            <person name="Barry K.W."/>
            <person name="Binder M."/>
            <person name="Choi C."/>
            <person name="Clum A."/>
            <person name="Copeland A."/>
            <person name="Grisel N."/>
            <person name="Haridas S."/>
            <person name="Kipfer T."/>
            <person name="LaButti K."/>
            <person name="Lindquist E."/>
            <person name="Lipzen A."/>
            <person name="Maire R."/>
            <person name="Meier B."/>
            <person name="Mihaltcheva S."/>
            <person name="Molinier V."/>
            <person name="Murat C."/>
            <person name="Poggeler S."/>
            <person name="Quandt C.A."/>
            <person name="Sperisen C."/>
            <person name="Tritt A."/>
            <person name="Tisserant E."/>
            <person name="Crous P.W."/>
            <person name="Henrissat B."/>
            <person name="Nehls U."/>
            <person name="Egli S."/>
            <person name="Spatafora J.W."/>
            <person name="Grigoriev I.V."/>
            <person name="Martin F.M."/>
        </authorList>
    </citation>
    <scope>NUCLEOTIDE SEQUENCE [LARGE SCALE GENOMIC DNA]</scope>
    <source>
        <strain evidence="1 2">CBS 459.81</strain>
    </source>
</reference>
<sequence>MSSWVHELGSIDWPTDCSPMGAVGTMISAGEKWSWGPCVYRDDQLLGSSEAHLLEYCATLYAFLDDHFHLLNVRGDPPDMGDRGEGIIAAWRSGVTAAFAASRDMVTAVILLCCTTSSPGDWAGTVTFTLVQAVVVGDRRYLERHPGKSRSMRVGVEA</sequence>
<name>A0A8E2DXM9_9PEZI</name>
<gene>
    <name evidence="1" type="ORF">K432DRAFT_398710</name>
</gene>
<dbReference type="AlphaFoldDB" id="A0A8E2DXM9"/>